<dbReference type="OrthoDB" id="5348860at2"/>
<dbReference type="EMBL" id="NBIU01000002">
    <property type="protein sequence ID" value="PZT48987.1"/>
    <property type="molecule type" value="Genomic_DNA"/>
</dbReference>
<keyword evidence="3" id="KW-1185">Reference proteome</keyword>
<proteinExistence type="predicted"/>
<dbReference type="PROSITE" id="PS51257">
    <property type="entry name" value="PROKAR_LIPOPROTEIN"/>
    <property type="match status" value="1"/>
</dbReference>
<dbReference type="InterPro" id="IPR005184">
    <property type="entry name" value="DUF306_Meta_HslJ"/>
</dbReference>
<dbReference type="PANTHER" id="PTHR35535:SF1">
    <property type="entry name" value="HEAT SHOCK PROTEIN HSLJ"/>
    <property type="match status" value="1"/>
</dbReference>
<evidence type="ECO:0000313" key="2">
    <source>
        <dbReference type="EMBL" id="PZT48987.1"/>
    </source>
</evidence>
<dbReference type="AlphaFoldDB" id="A0A2W6MX51"/>
<dbReference type="Proteomes" id="UP000249746">
    <property type="component" value="Unassembled WGS sequence"/>
</dbReference>
<sequence>MQKKILAGLFGVGLIFSACSSKSGVAQNYNFEEILSQKEQWSITKYTKNGVDNILSVKEGEKKFFLGFKEGKIFGYAGCNNFFGGYSIEGNTLSIGNGGMTRMICDPDSMEIEADISTALFNQKSKLVKNEDGSLDIISKDIKLNIK</sequence>
<dbReference type="Gene3D" id="2.40.128.270">
    <property type="match status" value="1"/>
</dbReference>
<evidence type="ECO:0000259" key="1">
    <source>
        <dbReference type="Pfam" id="PF03724"/>
    </source>
</evidence>
<evidence type="ECO:0000313" key="3">
    <source>
        <dbReference type="Proteomes" id="UP000249746"/>
    </source>
</evidence>
<gene>
    <name evidence="2" type="ORF">B6S12_01450</name>
</gene>
<dbReference type="InterPro" id="IPR038670">
    <property type="entry name" value="HslJ-like_sf"/>
</dbReference>
<dbReference type="PANTHER" id="PTHR35535">
    <property type="entry name" value="HEAT SHOCK PROTEIN HSLJ"/>
    <property type="match status" value="1"/>
</dbReference>
<protein>
    <recommendedName>
        <fullName evidence="1">DUF306 domain-containing protein</fullName>
    </recommendedName>
</protein>
<organism evidence="2 3">
    <name type="scientific">Helicobacter valdiviensis</name>
    <dbReference type="NCBI Taxonomy" id="1458358"/>
    <lineage>
        <taxon>Bacteria</taxon>
        <taxon>Pseudomonadati</taxon>
        <taxon>Campylobacterota</taxon>
        <taxon>Epsilonproteobacteria</taxon>
        <taxon>Campylobacterales</taxon>
        <taxon>Helicobacteraceae</taxon>
        <taxon>Helicobacter</taxon>
    </lineage>
</organism>
<name>A0A2W6MX51_9HELI</name>
<feature type="domain" description="DUF306" evidence="1">
    <location>
        <begin position="38"/>
        <end position="130"/>
    </location>
</feature>
<reference evidence="2 3" key="1">
    <citation type="submission" date="2017-03" db="EMBL/GenBank/DDBJ databases">
        <title>Genomic and clinical evidence uncovers the enterohepatic species Helicobacter valdiviensis as a potential human intestinal pathogen.</title>
        <authorList>
            <person name="Fresia P."/>
            <person name="Jara R."/>
            <person name="Sierra R."/>
            <person name="Ferres I."/>
            <person name="Greif G."/>
            <person name="Iraola G."/>
            <person name="Collado L."/>
        </authorList>
    </citation>
    <scope>NUCLEOTIDE SEQUENCE [LARGE SCALE GENOMIC DNA]</scope>
    <source>
        <strain evidence="2 3">WBE14</strain>
    </source>
</reference>
<dbReference type="RefSeq" id="WP_111229045.1">
    <property type="nucleotide sequence ID" value="NZ_NBIU01000002.1"/>
</dbReference>
<dbReference type="Pfam" id="PF03724">
    <property type="entry name" value="META"/>
    <property type="match status" value="1"/>
</dbReference>
<dbReference type="InterPro" id="IPR053147">
    <property type="entry name" value="Hsp_HslJ-like"/>
</dbReference>
<accession>A0A2W6MX51</accession>
<comment type="caution">
    <text evidence="2">The sequence shown here is derived from an EMBL/GenBank/DDBJ whole genome shotgun (WGS) entry which is preliminary data.</text>
</comment>